<organism evidence="2 3">
    <name type="scientific">Cohnella nanjingensis</name>
    <dbReference type="NCBI Taxonomy" id="1387779"/>
    <lineage>
        <taxon>Bacteria</taxon>
        <taxon>Bacillati</taxon>
        <taxon>Bacillota</taxon>
        <taxon>Bacilli</taxon>
        <taxon>Bacillales</taxon>
        <taxon>Paenibacillaceae</taxon>
        <taxon>Cohnella</taxon>
    </lineage>
</organism>
<dbReference type="EMBL" id="JACJVP010000047">
    <property type="protein sequence ID" value="MBB6674507.1"/>
    <property type="molecule type" value="Genomic_DNA"/>
</dbReference>
<dbReference type="InterPro" id="IPR056937">
    <property type="entry name" value="YqbQ/XkdQ"/>
</dbReference>
<sequence>MSYEVVYANKYYLKHFVEEISLEDSLEEIAYRANIRLAVASDLPIITPGQEIRVSGIAYGGSQMSYLLNPGVVWECESSNNGTKHLSVTVYDRTIYLAKSEDELLLPTGQTASQRLRQYAQSWDIPIGNVPDTKIVLARSVKRSQSIFSMMMEDLKETADKGGDLYRPRMTPNGLELAKLGNNAKVWELEYVQDTTQKRTLEGAVTQVKVLGSQGGDTSLSPVLAVVKGETDKYGTLQKVLQDCKIETAQQAREAANRTLLGMQETFSVNAPDINTLRAGDRVKLNGMELFVTNVRHQLGEPGQMQLELAKEAKVRRDWCA</sequence>
<name>A0A7X0RVM1_9BACL</name>
<protein>
    <submittedName>
        <fullName evidence="2">Phage portal protein</fullName>
    </submittedName>
</protein>
<feature type="domain" description="YqbQ/XkdQ" evidence="1">
    <location>
        <begin position="70"/>
        <end position="309"/>
    </location>
</feature>
<accession>A0A7X0RVM1</accession>
<proteinExistence type="predicted"/>
<dbReference type="RefSeq" id="WP_185672364.1">
    <property type="nucleotide sequence ID" value="NZ_JACJVP010000047.1"/>
</dbReference>
<evidence type="ECO:0000259" key="1">
    <source>
        <dbReference type="Pfam" id="PF24032"/>
    </source>
</evidence>
<keyword evidence="3" id="KW-1185">Reference proteome</keyword>
<dbReference type="Pfam" id="PF24032">
    <property type="entry name" value="YQBQ"/>
    <property type="match status" value="1"/>
</dbReference>
<dbReference type="Proteomes" id="UP000547209">
    <property type="component" value="Unassembled WGS sequence"/>
</dbReference>
<reference evidence="2 3" key="1">
    <citation type="submission" date="2020-08" db="EMBL/GenBank/DDBJ databases">
        <title>Cohnella phylogeny.</title>
        <authorList>
            <person name="Dunlap C."/>
        </authorList>
    </citation>
    <scope>NUCLEOTIDE SEQUENCE [LARGE SCALE GENOMIC DNA]</scope>
    <source>
        <strain evidence="2 3">DSM 28246</strain>
    </source>
</reference>
<comment type="caution">
    <text evidence="2">The sequence shown here is derived from an EMBL/GenBank/DDBJ whole genome shotgun (WGS) entry which is preliminary data.</text>
</comment>
<evidence type="ECO:0000313" key="3">
    <source>
        <dbReference type="Proteomes" id="UP000547209"/>
    </source>
</evidence>
<evidence type="ECO:0000313" key="2">
    <source>
        <dbReference type="EMBL" id="MBB6674507.1"/>
    </source>
</evidence>
<gene>
    <name evidence="2" type="ORF">H7C19_27875</name>
</gene>
<dbReference type="AlphaFoldDB" id="A0A7X0RVM1"/>